<sequence length="395" mass="43627">MAVSQCKHMTASLFGGFYSRRTNVGRVCITIVFLLAYHLLTLFCRMPTTTPPLPVLDPHFHIWDNKTHPNSNLGELTLKELPVYSFRNYEEDCGVGVSGSVHVEAIVGQAEGAVDGLDPVAETRFVLEQLGAEGVRNVNLVVFVKLSDMPRAEAVIEAHRHVAGTRLVGVRMILNHSAEDPSLTWPQVERGDYLTGGSPSFNEGFALLGPRKLSFDLQVNWFQLQDAATFLQAFPDTVVILDHMGCLKLGAGEEEDARRITVWQRGMQALAALPNVFVKLSMLEYIRSGWQSDDTGKGEGDSKSDDTQGDAAGAACTNAHAVVKARVRDTIKWFGPSRCMFASNFPVDKCLLGRDCRPTSLENLVLAQHALVADLPEEEQRQLFIETARKVYKLK</sequence>
<reference evidence="5 6" key="1">
    <citation type="journal article" date="2014" name="Mol. Plant">
        <title>Chromosome Scale Genome Assembly and Transcriptome Profiling of Nannochloropsis gaditana in Nitrogen Depletion.</title>
        <authorList>
            <person name="Corteggiani Carpinelli E."/>
            <person name="Telatin A."/>
            <person name="Vitulo N."/>
            <person name="Forcato C."/>
            <person name="D'Angelo M."/>
            <person name="Schiavon R."/>
            <person name="Vezzi A."/>
            <person name="Giacometti G.M."/>
            <person name="Morosinotto T."/>
            <person name="Valle G."/>
        </authorList>
    </citation>
    <scope>NUCLEOTIDE SEQUENCE [LARGE SCALE GENOMIC DNA]</scope>
    <source>
        <strain evidence="5 6">B-31</strain>
    </source>
</reference>
<organism evidence="5 6">
    <name type="scientific">Nannochloropsis gaditana</name>
    <dbReference type="NCBI Taxonomy" id="72520"/>
    <lineage>
        <taxon>Eukaryota</taxon>
        <taxon>Sar</taxon>
        <taxon>Stramenopiles</taxon>
        <taxon>Ochrophyta</taxon>
        <taxon>Eustigmatophyceae</taxon>
        <taxon>Eustigmatales</taxon>
        <taxon>Monodopsidaceae</taxon>
        <taxon>Nannochloropsis</taxon>
    </lineage>
</organism>
<evidence type="ECO:0000256" key="1">
    <source>
        <dbReference type="ARBA" id="ARBA00038310"/>
    </source>
</evidence>
<dbReference type="EMBL" id="AZIL01000609">
    <property type="protein sequence ID" value="EWM26624.1"/>
    <property type="molecule type" value="Genomic_DNA"/>
</dbReference>
<dbReference type="Gene3D" id="3.20.20.140">
    <property type="entry name" value="Metal-dependent hydrolases"/>
    <property type="match status" value="1"/>
</dbReference>
<feature type="compositionally biased region" description="Basic and acidic residues" evidence="2">
    <location>
        <begin position="294"/>
        <end position="306"/>
    </location>
</feature>
<name>W7U1V5_9STRA</name>
<keyword evidence="6" id="KW-1185">Reference proteome</keyword>
<dbReference type="SUPFAM" id="SSF51556">
    <property type="entry name" value="Metallo-dependent hydrolases"/>
    <property type="match status" value="1"/>
</dbReference>
<dbReference type="PANTHER" id="PTHR43569:SF2">
    <property type="entry name" value="AMIDOHYDROLASE-RELATED DOMAIN-CONTAINING PROTEIN"/>
    <property type="match status" value="1"/>
</dbReference>
<keyword evidence="3" id="KW-1133">Transmembrane helix</keyword>
<dbReference type="InterPro" id="IPR052350">
    <property type="entry name" value="Metallo-dep_Lactonases"/>
</dbReference>
<evidence type="ECO:0000313" key="6">
    <source>
        <dbReference type="Proteomes" id="UP000019335"/>
    </source>
</evidence>
<keyword evidence="3" id="KW-0472">Membrane</keyword>
<dbReference type="OrthoDB" id="206954at2759"/>
<proteinExistence type="inferred from homology"/>
<comment type="caution">
    <text evidence="5">The sequence shown here is derived from an EMBL/GenBank/DDBJ whole genome shotgun (WGS) entry which is preliminary data.</text>
</comment>
<feature type="region of interest" description="Disordered" evidence="2">
    <location>
        <begin position="292"/>
        <end position="311"/>
    </location>
</feature>
<feature type="transmembrane region" description="Helical" evidence="3">
    <location>
        <begin position="24"/>
        <end position="43"/>
    </location>
</feature>
<dbReference type="GO" id="GO:0016787">
    <property type="term" value="F:hydrolase activity"/>
    <property type="evidence" value="ECO:0007669"/>
    <property type="project" value="UniProtKB-KW"/>
</dbReference>
<dbReference type="PANTHER" id="PTHR43569">
    <property type="entry name" value="AMIDOHYDROLASE"/>
    <property type="match status" value="1"/>
</dbReference>
<dbReference type="InterPro" id="IPR006680">
    <property type="entry name" value="Amidohydro-rel"/>
</dbReference>
<gene>
    <name evidence="5" type="ORF">Naga_100001g186</name>
</gene>
<evidence type="ECO:0000256" key="2">
    <source>
        <dbReference type="SAM" id="MobiDB-lite"/>
    </source>
</evidence>
<evidence type="ECO:0000313" key="5">
    <source>
        <dbReference type="EMBL" id="EWM26624.1"/>
    </source>
</evidence>
<dbReference type="Pfam" id="PF04909">
    <property type="entry name" value="Amidohydro_2"/>
    <property type="match status" value="1"/>
</dbReference>
<dbReference type="InterPro" id="IPR032466">
    <property type="entry name" value="Metal_Hydrolase"/>
</dbReference>
<dbReference type="AlphaFoldDB" id="W7U1V5"/>
<evidence type="ECO:0000256" key="3">
    <source>
        <dbReference type="SAM" id="Phobius"/>
    </source>
</evidence>
<keyword evidence="3" id="KW-0812">Transmembrane</keyword>
<feature type="domain" description="Amidohydrolase-related" evidence="4">
    <location>
        <begin position="57"/>
        <end position="394"/>
    </location>
</feature>
<keyword evidence="5" id="KW-0378">Hydrolase</keyword>
<dbReference type="Proteomes" id="UP000019335">
    <property type="component" value="Chromosome 8"/>
</dbReference>
<accession>W7U1V5</accession>
<comment type="similarity">
    <text evidence="1">Belongs to the metallo-dependent hydrolases superfamily.</text>
</comment>
<evidence type="ECO:0000259" key="4">
    <source>
        <dbReference type="Pfam" id="PF04909"/>
    </source>
</evidence>
<protein>
    <submittedName>
        <fullName evidence="5">Amidohydrolase 2</fullName>
    </submittedName>
</protein>